<evidence type="ECO:0000313" key="2">
    <source>
        <dbReference type="EMBL" id="KKN97914.1"/>
    </source>
</evidence>
<proteinExistence type="predicted"/>
<reference evidence="2" key="1">
    <citation type="journal article" date="2015" name="Nature">
        <title>Complex archaea that bridge the gap between prokaryotes and eukaryotes.</title>
        <authorList>
            <person name="Spang A."/>
            <person name="Saw J.H."/>
            <person name="Jorgensen S.L."/>
            <person name="Zaremba-Niedzwiedzka K."/>
            <person name="Martijn J."/>
            <person name="Lind A.E."/>
            <person name="van Eijk R."/>
            <person name="Schleper C."/>
            <person name="Guy L."/>
            <person name="Ettema T.J."/>
        </authorList>
    </citation>
    <scope>NUCLEOTIDE SEQUENCE</scope>
</reference>
<sequence>MKKDGKKLSWARARQKQILEKADHAAEALGKAKSAAGDALQKIDQTHGITDKAKKVGGQVAEQTRALDQRYGLKDQASKAGDYLGTATSNVAKAGRALAKRSGAEELTQKATQRAQKAVVEPAKRTIKKSGADLALAEVLRKMELQYGAAREIIKPYFAAEDPRELLENTRRELSKVSACLMQISRSDSDKLASQFSNAVLAKVSGAVASGSLIALVAAYGTAGTGTAIASLSGAAATNATLAWVGGLLGGGMATGVVLTGGIGLVAGLAAYKWLGSERRPFESLSEAEQRIVQSCWLTMAIIDEYLASSYQQFTEWDAEQLLENVFRPLLDELQCHQDMICTNLDGKHAVALRQHIITDFRRVVIGGFEDFIEDYPFKGFPRAEFAVGGVFYALLTQTAVGNDLESQLVLDALRRSNNLLSDATENELGDYLRDFSPEALRGVSSNVKGIYHELLYVHNYNATHTDTQAELFGATNNPGADIQIRDTDTGDIVGEFQLKAVMDADKIELHLEKYPDISVLATNEVAGQQVDPRVGTSGHDNETLQAQVELDMSAMADNSFGDRAGDAALLAAGIASTRELMEMLRGERRFPDASANVLKGTGVASAATVLTAYLFG</sequence>
<feature type="transmembrane region" description="Helical" evidence="1">
    <location>
        <begin position="243"/>
        <end position="272"/>
    </location>
</feature>
<keyword evidence="1" id="KW-1133">Transmembrane helix</keyword>
<dbReference type="AlphaFoldDB" id="A0A0F9V1Q5"/>
<comment type="caution">
    <text evidence="2">The sequence shown here is derived from an EMBL/GenBank/DDBJ whole genome shotgun (WGS) entry which is preliminary data.</text>
</comment>
<protein>
    <submittedName>
        <fullName evidence="2">Uncharacterized protein</fullName>
    </submittedName>
</protein>
<keyword evidence="1" id="KW-0812">Transmembrane</keyword>
<name>A0A0F9V1Q5_9ZZZZ</name>
<keyword evidence="1" id="KW-0472">Membrane</keyword>
<evidence type="ECO:0000256" key="1">
    <source>
        <dbReference type="SAM" id="Phobius"/>
    </source>
</evidence>
<accession>A0A0F9V1Q5</accession>
<dbReference type="EMBL" id="LAZR01000054">
    <property type="protein sequence ID" value="KKN97914.1"/>
    <property type="molecule type" value="Genomic_DNA"/>
</dbReference>
<organism evidence="2">
    <name type="scientific">marine sediment metagenome</name>
    <dbReference type="NCBI Taxonomy" id="412755"/>
    <lineage>
        <taxon>unclassified sequences</taxon>
        <taxon>metagenomes</taxon>
        <taxon>ecological metagenomes</taxon>
    </lineage>
</organism>
<gene>
    <name evidence="2" type="ORF">LCGC14_0151100</name>
</gene>